<protein>
    <recommendedName>
        <fullName evidence="3">Secreted protein</fullName>
    </recommendedName>
</protein>
<proteinExistence type="predicted"/>
<dbReference type="AlphaFoldDB" id="A0A0H5QYL8"/>
<organism evidence="2">
    <name type="scientific">Spongospora subterranea</name>
    <dbReference type="NCBI Taxonomy" id="70186"/>
    <lineage>
        <taxon>Eukaryota</taxon>
        <taxon>Sar</taxon>
        <taxon>Rhizaria</taxon>
        <taxon>Endomyxa</taxon>
        <taxon>Phytomyxea</taxon>
        <taxon>Plasmodiophorida</taxon>
        <taxon>Plasmodiophoridae</taxon>
        <taxon>Spongospora</taxon>
    </lineage>
</organism>
<sequence length="141" mass="15910">MKEQQNRGLVVVHWRAFPRGAGMARIMLLQLLVVVDGRTSPSHKAGKVVVVAEQGMSVVDQLLVKHRGTVLIRHEGLSVVKAQDIRVVQLPGEARWMDQVAWLILTEGVVLREPRTNFLHRENHISRGFLIVVEFTAFFVS</sequence>
<evidence type="ECO:0000313" key="2">
    <source>
        <dbReference type="EMBL" id="CRZ07035.1"/>
    </source>
</evidence>
<accession>A0A0H5QYL8</accession>
<evidence type="ECO:0008006" key="3">
    <source>
        <dbReference type="Google" id="ProtNLM"/>
    </source>
</evidence>
<dbReference type="EMBL" id="HACM01006593">
    <property type="protein sequence ID" value="CRZ07035.1"/>
    <property type="molecule type" value="Transcribed_RNA"/>
</dbReference>
<name>A0A0H5QYL8_9EUKA</name>
<keyword evidence="1" id="KW-0732">Signal</keyword>
<reference evidence="2" key="1">
    <citation type="submission" date="2015-04" db="EMBL/GenBank/DDBJ databases">
        <title>The genome sequence of the plant pathogenic Rhizarian Plasmodiophora brassicae reveals insights in its biotrophic life cycle and the origin of chitin synthesis.</title>
        <authorList>
            <person name="Schwelm A."/>
            <person name="Fogelqvist J."/>
            <person name="Knaust A."/>
            <person name="Julke S."/>
            <person name="Lilja T."/>
            <person name="Dhandapani V."/>
            <person name="Bonilla-Rosso G."/>
            <person name="Karlsson M."/>
            <person name="Shevchenko A."/>
            <person name="Choi S.R."/>
            <person name="Kim H.G."/>
            <person name="Park J.Y."/>
            <person name="Lim Y.P."/>
            <person name="Ludwig-Muller J."/>
            <person name="Dixelius C."/>
        </authorList>
    </citation>
    <scope>NUCLEOTIDE SEQUENCE</scope>
    <source>
        <tissue evidence="2">Potato root galls</tissue>
    </source>
</reference>
<feature type="chain" id="PRO_5005222870" description="Secreted protein" evidence="1">
    <location>
        <begin position="38"/>
        <end position="141"/>
    </location>
</feature>
<evidence type="ECO:0000256" key="1">
    <source>
        <dbReference type="SAM" id="SignalP"/>
    </source>
</evidence>
<feature type="signal peptide" evidence="1">
    <location>
        <begin position="1"/>
        <end position="37"/>
    </location>
</feature>